<dbReference type="EMBL" id="CAAHFH010000002">
    <property type="protein sequence ID" value="VGO21617.1"/>
    <property type="molecule type" value="Genomic_DNA"/>
</dbReference>
<dbReference type="Proteomes" id="UP000346198">
    <property type="component" value="Unassembled WGS sequence"/>
</dbReference>
<evidence type="ECO:0000313" key="1">
    <source>
        <dbReference type="EMBL" id="VGO21617.1"/>
    </source>
</evidence>
<evidence type="ECO:0000313" key="2">
    <source>
        <dbReference type="Proteomes" id="UP000346198"/>
    </source>
</evidence>
<reference evidence="1 2" key="1">
    <citation type="submission" date="2019-04" db="EMBL/GenBank/DDBJ databases">
        <authorList>
            <person name="Van Vliet M D."/>
        </authorList>
    </citation>
    <scope>NUCLEOTIDE SEQUENCE [LARGE SCALE GENOMIC DNA]</scope>
    <source>
        <strain evidence="1 2">F21</strain>
    </source>
</reference>
<keyword evidence="2" id="KW-1185">Reference proteome</keyword>
<proteinExistence type="predicted"/>
<protein>
    <submittedName>
        <fullName evidence="1">Uncharacterized protein</fullName>
    </submittedName>
</protein>
<gene>
    <name evidence="1" type="ORF">SCARR_03691</name>
</gene>
<organism evidence="1 2">
    <name type="scientific">Pontiella sulfatireligans</name>
    <dbReference type="NCBI Taxonomy" id="2750658"/>
    <lineage>
        <taxon>Bacteria</taxon>
        <taxon>Pseudomonadati</taxon>
        <taxon>Kiritimatiellota</taxon>
        <taxon>Kiritimatiellia</taxon>
        <taxon>Kiritimatiellales</taxon>
        <taxon>Pontiellaceae</taxon>
        <taxon>Pontiella</taxon>
    </lineage>
</organism>
<dbReference type="AlphaFoldDB" id="A0A6C2UQP6"/>
<accession>A0A6C2UQP6</accession>
<name>A0A6C2UQP6_9BACT</name>
<sequence length="312" mass="33457">MLRGIIGWALLLALDAAGSMTWEVNTYDHKAAVQQNAENSYPGVTLDSYDVMWFDDYLTALWLIPENQLLYASAETMVASNDFDFFLSPDGDIRNTSGWQLKMNSAALGDETIENNGGVPGKHYPLWTHGLSALPTLTHGQGLVDIDNDDVIDYALHISTNPSFVLGVGHTGTVNIPQTGGVLSFVPTSTTTSNGATYEVLMAAGLAASNSTRAAFEAASWMASDVDVHWDWQEYIAGTDPTNGLDFFQLSISSNALHLSTVSNRNYTVRTGGQPGGLSLPFTNFPGIGTPVEIPIGPTATSAFFRAEISLP</sequence>